<reference evidence="4 5" key="1">
    <citation type="submission" date="2024-10" db="EMBL/GenBank/DDBJ databases">
        <title>The Natural Products Discovery Center: Release of the First 8490 Sequenced Strains for Exploring Actinobacteria Biosynthetic Diversity.</title>
        <authorList>
            <person name="Kalkreuter E."/>
            <person name="Kautsar S.A."/>
            <person name="Yang D."/>
            <person name="Bader C.D."/>
            <person name="Teijaro C.N."/>
            <person name="Fluegel L."/>
            <person name="Davis C.M."/>
            <person name="Simpson J.R."/>
            <person name="Lauterbach L."/>
            <person name="Steele A.D."/>
            <person name="Gui C."/>
            <person name="Meng S."/>
            <person name="Li G."/>
            <person name="Viehrig K."/>
            <person name="Ye F."/>
            <person name="Su P."/>
            <person name="Kiefer A.F."/>
            <person name="Nichols A."/>
            <person name="Cepeda A.J."/>
            <person name="Yan W."/>
            <person name="Fan B."/>
            <person name="Jiang Y."/>
            <person name="Adhikari A."/>
            <person name="Zheng C.-J."/>
            <person name="Schuster L."/>
            <person name="Cowan T.M."/>
            <person name="Smanski M.J."/>
            <person name="Chevrette M.G."/>
            <person name="De Carvalho L.P.S."/>
            <person name="Shen B."/>
        </authorList>
    </citation>
    <scope>NUCLEOTIDE SEQUENCE [LARGE SCALE GENOMIC DNA]</scope>
    <source>
        <strain evidence="4 5">NPDC050545</strain>
    </source>
</reference>
<sequence length="109" mass="12606">MIEEGWPSREAALMVSLIGGLAETGDRYEPYRVLDESGTVEPVAAFFRDLLAAGRAESTVRSYEMDLLRWFRFLWAIEIPWDQATRVEARDFSQWMQVAGKQLSMCNRR</sequence>
<dbReference type="InterPro" id="IPR044068">
    <property type="entry name" value="CB"/>
</dbReference>
<accession>A0ABW7ZG14</accession>
<feature type="domain" description="Core-binding (CB)" evidence="3">
    <location>
        <begin position="38"/>
        <end position="109"/>
    </location>
</feature>
<evidence type="ECO:0000313" key="4">
    <source>
        <dbReference type="EMBL" id="MFI6505924.1"/>
    </source>
</evidence>
<dbReference type="RefSeq" id="WP_397092375.1">
    <property type="nucleotide sequence ID" value="NZ_JBITGY010000028.1"/>
</dbReference>
<dbReference type="PROSITE" id="PS51900">
    <property type="entry name" value="CB"/>
    <property type="match status" value="1"/>
</dbReference>
<dbReference type="Pfam" id="PF02899">
    <property type="entry name" value="Phage_int_SAM_1"/>
    <property type="match status" value="1"/>
</dbReference>
<evidence type="ECO:0000313" key="5">
    <source>
        <dbReference type="Proteomes" id="UP001612741"/>
    </source>
</evidence>
<keyword evidence="1 2" id="KW-0238">DNA-binding</keyword>
<name>A0ABW7ZG14_9ACTN</name>
<dbReference type="EMBL" id="JBITGY010000028">
    <property type="protein sequence ID" value="MFI6505924.1"/>
    <property type="molecule type" value="Genomic_DNA"/>
</dbReference>
<comment type="caution">
    <text evidence="4">The sequence shown here is derived from an EMBL/GenBank/DDBJ whole genome shotgun (WGS) entry which is preliminary data.</text>
</comment>
<dbReference type="Proteomes" id="UP001612741">
    <property type="component" value="Unassembled WGS sequence"/>
</dbReference>
<gene>
    <name evidence="4" type="ORF">ACIBG2_51725</name>
</gene>
<dbReference type="InterPro" id="IPR004107">
    <property type="entry name" value="Integrase_SAM-like_N"/>
</dbReference>
<organism evidence="4 5">
    <name type="scientific">Nonomuraea typhae</name>
    <dbReference type="NCBI Taxonomy" id="2603600"/>
    <lineage>
        <taxon>Bacteria</taxon>
        <taxon>Bacillati</taxon>
        <taxon>Actinomycetota</taxon>
        <taxon>Actinomycetes</taxon>
        <taxon>Streptosporangiales</taxon>
        <taxon>Streptosporangiaceae</taxon>
        <taxon>Nonomuraea</taxon>
    </lineage>
</organism>
<dbReference type="Gene3D" id="1.10.150.130">
    <property type="match status" value="1"/>
</dbReference>
<keyword evidence="5" id="KW-1185">Reference proteome</keyword>
<protein>
    <submittedName>
        <fullName evidence="4">Site-specific integrase</fullName>
    </submittedName>
</protein>
<evidence type="ECO:0000256" key="1">
    <source>
        <dbReference type="ARBA" id="ARBA00023125"/>
    </source>
</evidence>
<evidence type="ECO:0000259" key="3">
    <source>
        <dbReference type="PROSITE" id="PS51900"/>
    </source>
</evidence>
<proteinExistence type="predicted"/>
<dbReference type="InterPro" id="IPR010998">
    <property type="entry name" value="Integrase_recombinase_N"/>
</dbReference>
<evidence type="ECO:0000256" key="2">
    <source>
        <dbReference type="PROSITE-ProRule" id="PRU01248"/>
    </source>
</evidence>